<gene>
    <name evidence="1" type="ORF">N7517_000413</name>
</gene>
<dbReference type="RefSeq" id="XP_056582278.1">
    <property type="nucleotide sequence ID" value="XM_056718143.1"/>
</dbReference>
<dbReference type="GeneID" id="81457326"/>
<protein>
    <submittedName>
        <fullName evidence="1">Uncharacterized protein</fullName>
    </submittedName>
</protein>
<accession>A0A9W9SQ91</accession>
<evidence type="ECO:0000313" key="2">
    <source>
        <dbReference type="Proteomes" id="UP001147752"/>
    </source>
</evidence>
<organism evidence="1 2">
    <name type="scientific">Penicillium concentricum</name>
    <dbReference type="NCBI Taxonomy" id="293559"/>
    <lineage>
        <taxon>Eukaryota</taxon>
        <taxon>Fungi</taxon>
        <taxon>Dikarya</taxon>
        <taxon>Ascomycota</taxon>
        <taxon>Pezizomycotina</taxon>
        <taxon>Eurotiomycetes</taxon>
        <taxon>Eurotiomycetidae</taxon>
        <taxon>Eurotiales</taxon>
        <taxon>Aspergillaceae</taxon>
        <taxon>Penicillium</taxon>
    </lineage>
</organism>
<keyword evidence="2" id="KW-1185">Reference proteome</keyword>
<dbReference type="AlphaFoldDB" id="A0A9W9SQ91"/>
<dbReference type="EMBL" id="JAPZBT010000001">
    <property type="protein sequence ID" value="KAJ5382502.1"/>
    <property type="molecule type" value="Genomic_DNA"/>
</dbReference>
<comment type="caution">
    <text evidence="1">The sequence shown here is derived from an EMBL/GenBank/DDBJ whole genome shotgun (WGS) entry which is preliminary data.</text>
</comment>
<sequence length="104" mass="11653">MTEGLRWGGQAYLLQQLGRENPLMQCTLLPKEGLRRACVCIALEGRLTWAVVNMHAVPSPRLPHYATGDDRINPKRQGTVMAGIKRVPLHDVKADARDPILRDE</sequence>
<reference evidence="1" key="1">
    <citation type="submission" date="2022-12" db="EMBL/GenBank/DDBJ databases">
        <authorList>
            <person name="Petersen C."/>
        </authorList>
    </citation>
    <scope>NUCLEOTIDE SEQUENCE</scope>
    <source>
        <strain evidence="1">IBT 3081</strain>
    </source>
</reference>
<evidence type="ECO:0000313" key="1">
    <source>
        <dbReference type="EMBL" id="KAJ5382502.1"/>
    </source>
</evidence>
<proteinExistence type="predicted"/>
<name>A0A9W9SQ91_9EURO</name>
<dbReference type="Proteomes" id="UP001147752">
    <property type="component" value="Unassembled WGS sequence"/>
</dbReference>
<reference evidence="1" key="2">
    <citation type="journal article" date="2023" name="IMA Fungus">
        <title>Comparative genomic study of the Penicillium genus elucidates a diverse pangenome and 15 lateral gene transfer events.</title>
        <authorList>
            <person name="Petersen C."/>
            <person name="Sorensen T."/>
            <person name="Nielsen M.R."/>
            <person name="Sondergaard T.E."/>
            <person name="Sorensen J.L."/>
            <person name="Fitzpatrick D.A."/>
            <person name="Frisvad J.C."/>
            <person name="Nielsen K.L."/>
        </authorList>
    </citation>
    <scope>NUCLEOTIDE SEQUENCE</scope>
    <source>
        <strain evidence="1">IBT 3081</strain>
    </source>
</reference>